<gene>
    <name evidence="1" type="ORF">PCAR00345_LOCUS11497</name>
</gene>
<reference evidence="1" key="1">
    <citation type="submission" date="2021-01" db="EMBL/GenBank/DDBJ databases">
        <authorList>
            <person name="Corre E."/>
            <person name="Pelletier E."/>
            <person name="Niang G."/>
            <person name="Scheremetjew M."/>
            <person name="Finn R."/>
            <person name="Kale V."/>
            <person name="Holt S."/>
            <person name="Cochrane G."/>
            <person name="Meng A."/>
            <person name="Brown T."/>
            <person name="Cohen L."/>
        </authorList>
    </citation>
    <scope>NUCLEOTIDE SEQUENCE</scope>
    <source>
        <strain evidence="1">CCMP645</strain>
    </source>
</reference>
<dbReference type="EMBL" id="HBIZ01018394">
    <property type="protein sequence ID" value="CAE0758903.1"/>
    <property type="molecule type" value="Transcribed_RNA"/>
</dbReference>
<protein>
    <submittedName>
        <fullName evidence="1">Uncharacterized protein</fullName>
    </submittedName>
</protein>
<proteinExistence type="predicted"/>
<organism evidence="1">
    <name type="scientific">Chrysotila carterae</name>
    <name type="common">Marine alga</name>
    <name type="synonym">Syracosphaera carterae</name>
    <dbReference type="NCBI Taxonomy" id="13221"/>
    <lineage>
        <taxon>Eukaryota</taxon>
        <taxon>Haptista</taxon>
        <taxon>Haptophyta</taxon>
        <taxon>Prymnesiophyceae</taxon>
        <taxon>Isochrysidales</taxon>
        <taxon>Isochrysidaceae</taxon>
        <taxon>Chrysotila</taxon>
    </lineage>
</organism>
<evidence type="ECO:0000313" key="1">
    <source>
        <dbReference type="EMBL" id="CAE0758903.1"/>
    </source>
</evidence>
<accession>A0A7S4B9M8</accession>
<name>A0A7S4B9M8_CHRCT</name>
<dbReference type="AlphaFoldDB" id="A0A7S4B9M8"/>
<sequence>MSRRRFLSRVKASCTGLPHAVATAAATIEGRKRTALAHASSAHDADLTVMDQGEAALAPALATTLAPAPATILAPALATTLAPAPATTLAPALATTLALDLATDLAIGLATDLAIDLRTDLANEMIEAGVRAPAATQGPKGERNRCETALVTAAEMILSLARVRARPDPGTESARLQSQLLRSTGASPSAGTSRLREVETRVEEGEAARAGEKAVAEVGAKAAEMVEPEVVARAKAPCLSGLAAGAGSAVRSDEDGTRVRTAAQTSGAATLSTSGLTQRFSPLKVRRRKLHVRRMYRTPLCRLMCAQTPLRDSMSMSQTTRRFHLPCIP</sequence>